<feature type="transmembrane region" description="Helical" evidence="5">
    <location>
        <begin position="12"/>
        <end position="30"/>
    </location>
</feature>
<feature type="transmembrane region" description="Helical" evidence="5">
    <location>
        <begin position="36"/>
        <end position="53"/>
    </location>
</feature>
<evidence type="ECO:0000256" key="5">
    <source>
        <dbReference type="SAM" id="Phobius"/>
    </source>
</evidence>
<dbReference type="EMBL" id="CP051167">
    <property type="protein sequence ID" value="QIZ73744.1"/>
    <property type="molecule type" value="Genomic_DNA"/>
</dbReference>
<evidence type="ECO:0000256" key="2">
    <source>
        <dbReference type="ARBA" id="ARBA00022692"/>
    </source>
</evidence>
<dbReference type="AlphaFoldDB" id="A0A6H1U4H4"/>
<dbReference type="Pfam" id="PF24763">
    <property type="entry name" value="CGL160_C"/>
    <property type="match status" value="1"/>
</dbReference>
<evidence type="ECO:0000256" key="3">
    <source>
        <dbReference type="ARBA" id="ARBA00022989"/>
    </source>
</evidence>
<comment type="subcellular location">
    <subcellularLocation>
        <location evidence="1">Membrane</location>
        <topology evidence="1">Multi-pass membrane protein</topology>
    </subcellularLocation>
</comment>
<feature type="domain" description="CGL160/ATPI" evidence="6">
    <location>
        <begin position="2"/>
        <end position="107"/>
    </location>
</feature>
<dbReference type="PANTHER" id="PTHR34118">
    <property type="entry name" value="NF-KAPPA-B INHIBITOR-LIKE PROTEIN-RELATED"/>
    <property type="match status" value="1"/>
</dbReference>
<evidence type="ECO:0000313" key="8">
    <source>
        <dbReference type="Proteomes" id="UP000500857"/>
    </source>
</evidence>
<reference evidence="7 8" key="1">
    <citation type="submission" date="2020-04" db="EMBL/GenBank/DDBJ databases">
        <authorList>
            <person name="Basu S."/>
            <person name="Maruthanayagam V."/>
            <person name="Chakraborty S."/>
            <person name="Pramanik A."/>
            <person name="Mukherjee J."/>
            <person name="Brink B."/>
        </authorList>
    </citation>
    <scope>NUCLEOTIDE SEQUENCE [LARGE SCALE GENOMIC DNA]</scope>
    <source>
        <strain evidence="7 8">AP17</strain>
    </source>
</reference>
<gene>
    <name evidence="7" type="ORF">HCG48_14110</name>
</gene>
<evidence type="ECO:0000313" key="7">
    <source>
        <dbReference type="EMBL" id="QIZ73744.1"/>
    </source>
</evidence>
<dbReference type="PANTHER" id="PTHR34118:SF6">
    <property type="entry name" value="PROTEIN CONSERVED ONLY IN THE GREEN LINEAGE 160, CHLOROPLASTIC"/>
    <property type="match status" value="1"/>
</dbReference>
<sequence>MQEYYQLKQQLLLWTVGITVVVFISVWLAYSLQVALNYAIGACTGVVYLRMLAKDVERIGSEKRRPSQNRLALFIGLMVIATQWDRLQLLPVFLGFLTYKAALLVYMLQTTLLPDSK</sequence>
<dbReference type="Proteomes" id="UP000500857">
    <property type="component" value="Chromosome"/>
</dbReference>
<proteinExistence type="predicted"/>
<keyword evidence="4 5" id="KW-0472">Membrane</keyword>
<organism evidence="7 8">
    <name type="scientific">Oxynema aestuarii AP17</name>
    <dbReference type="NCBI Taxonomy" id="2064643"/>
    <lineage>
        <taxon>Bacteria</taxon>
        <taxon>Bacillati</taxon>
        <taxon>Cyanobacteriota</taxon>
        <taxon>Cyanophyceae</taxon>
        <taxon>Oscillatoriophycideae</taxon>
        <taxon>Oscillatoriales</taxon>
        <taxon>Oscillatoriaceae</taxon>
        <taxon>Oxynema</taxon>
        <taxon>Oxynema aestuarii</taxon>
    </lineage>
</organism>
<feature type="transmembrane region" description="Helical" evidence="5">
    <location>
        <begin position="90"/>
        <end position="108"/>
    </location>
</feature>
<name>A0A6H1U4H4_9CYAN</name>
<evidence type="ECO:0000259" key="6">
    <source>
        <dbReference type="Pfam" id="PF24763"/>
    </source>
</evidence>
<evidence type="ECO:0000256" key="1">
    <source>
        <dbReference type="ARBA" id="ARBA00004141"/>
    </source>
</evidence>
<keyword evidence="3 5" id="KW-1133">Transmembrane helix</keyword>
<accession>A0A6H1U4H4</accession>
<dbReference type="GO" id="GO:0016020">
    <property type="term" value="C:membrane"/>
    <property type="evidence" value="ECO:0007669"/>
    <property type="project" value="UniProtKB-SubCell"/>
</dbReference>
<keyword evidence="2 5" id="KW-0812">Transmembrane</keyword>
<keyword evidence="8" id="KW-1185">Reference proteome</keyword>
<evidence type="ECO:0000256" key="4">
    <source>
        <dbReference type="ARBA" id="ARBA00023136"/>
    </source>
</evidence>
<dbReference type="InterPro" id="IPR056309">
    <property type="entry name" value="CGL160/ATPI_dom"/>
</dbReference>
<protein>
    <submittedName>
        <fullName evidence="7">ATP synthase subunit I</fullName>
    </submittedName>
</protein>
<dbReference type="KEGG" id="oxy:HCG48_14110"/>